<dbReference type="AlphaFoldDB" id="A0A409XA54"/>
<evidence type="ECO:0000256" key="1">
    <source>
        <dbReference type="SAM" id="MobiDB-lite"/>
    </source>
</evidence>
<keyword evidence="5" id="KW-1185">Reference proteome</keyword>
<keyword evidence="2" id="KW-1133">Transmembrane helix</keyword>
<dbReference type="Proteomes" id="UP000283269">
    <property type="component" value="Unassembled WGS sequence"/>
</dbReference>
<evidence type="ECO:0000256" key="3">
    <source>
        <dbReference type="SAM" id="SignalP"/>
    </source>
</evidence>
<name>A0A409XA54_PSICY</name>
<accession>A0A409XA54</accession>
<keyword evidence="2" id="KW-0812">Transmembrane</keyword>
<dbReference type="InParanoid" id="A0A409XA54"/>
<evidence type="ECO:0000313" key="4">
    <source>
        <dbReference type="EMBL" id="PPQ87594.1"/>
    </source>
</evidence>
<feature type="transmembrane region" description="Helical" evidence="2">
    <location>
        <begin position="287"/>
        <end position="310"/>
    </location>
</feature>
<keyword evidence="2" id="KW-0472">Membrane</keyword>
<proteinExistence type="predicted"/>
<protein>
    <submittedName>
        <fullName evidence="4">Uncharacterized protein</fullName>
    </submittedName>
</protein>
<keyword evidence="3" id="KW-0732">Signal</keyword>
<comment type="caution">
    <text evidence="4">The sequence shown here is derived from an EMBL/GenBank/DDBJ whole genome shotgun (WGS) entry which is preliminary data.</text>
</comment>
<gene>
    <name evidence="4" type="ORF">CVT25_006088</name>
</gene>
<feature type="region of interest" description="Disordered" evidence="1">
    <location>
        <begin position="144"/>
        <end position="181"/>
    </location>
</feature>
<dbReference type="EMBL" id="NHYD01002248">
    <property type="protein sequence ID" value="PPQ87594.1"/>
    <property type="molecule type" value="Genomic_DNA"/>
</dbReference>
<feature type="chain" id="PRO_5019406506" evidence="3">
    <location>
        <begin position="31"/>
        <end position="329"/>
    </location>
</feature>
<organism evidence="4 5">
    <name type="scientific">Psilocybe cyanescens</name>
    <dbReference type="NCBI Taxonomy" id="93625"/>
    <lineage>
        <taxon>Eukaryota</taxon>
        <taxon>Fungi</taxon>
        <taxon>Dikarya</taxon>
        <taxon>Basidiomycota</taxon>
        <taxon>Agaricomycotina</taxon>
        <taxon>Agaricomycetes</taxon>
        <taxon>Agaricomycetidae</taxon>
        <taxon>Agaricales</taxon>
        <taxon>Agaricineae</taxon>
        <taxon>Strophariaceae</taxon>
        <taxon>Psilocybe</taxon>
    </lineage>
</organism>
<sequence length="329" mass="36506">MAAAICMNSDALAIVLMPSFVILVPNLAWGSDDNKKYADVFDDVHYAWNNSRHHPLTTRPLIRRSSHPFSDLIQIATPSMRARRSSWNNARVELAALTVVGVDEEGWPASSRSCPPPLRPRRLTSPCPRESLVFCVLRHCSRHPRGTTNDPNANGTGTRDRDAAHETGTKNSKRPLLPPGRHNTTFYNPFPNSPNESWVSVLQLLLLVLVRRLAPEVWVRRMGRRVVVKMRKGMGMKLNASSMGSRASKMAHTLAHVLVLPMHPPHSQSSSPPSVPSTYILPLLRTLLLSVHAFLTVPFYAALLSLIVALTPSLQYALEHNNSASRPVN</sequence>
<feature type="signal peptide" evidence="3">
    <location>
        <begin position="1"/>
        <end position="30"/>
    </location>
</feature>
<evidence type="ECO:0000313" key="5">
    <source>
        <dbReference type="Proteomes" id="UP000283269"/>
    </source>
</evidence>
<feature type="compositionally biased region" description="Basic and acidic residues" evidence="1">
    <location>
        <begin position="158"/>
        <end position="168"/>
    </location>
</feature>
<feature type="compositionally biased region" description="Polar residues" evidence="1">
    <location>
        <begin position="146"/>
        <end position="157"/>
    </location>
</feature>
<evidence type="ECO:0000256" key="2">
    <source>
        <dbReference type="SAM" id="Phobius"/>
    </source>
</evidence>
<reference evidence="4 5" key="1">
    <citation type="journal article" date="2018" name="Evol. Lett.">
        <title>Horizontal gene cluster transfer increased hallucinogenic mushroom diversity.</title>
        <authorList>
            <person name="Reynolds H.T."/>
            <person name="Vijayakumar V."/>
            <person name="Gluck-Thaler E."/>
            <person name="Korotkin H.B."/>
            <person name="Matheny P.B."/>
            <person name="Slot J.C."/>
        </authorList>
    </citation>
    <scope>NUCLEOTIDE SEQUENCE [LARGE SCALE GENOMIC DNA]</scope>
    <source>
        <strain evidence="4 5">2631</strain>
    </source>
</reference>